<organism evidence="1 2">
    <name type="scientific">Bauhinia variegata</name>
    <name type="common">Purple orchid tree</name>
    <name type="synonym">Phanera variegata</name>
    <dbReference type="NCBI Taxonomy" id="167791"/>
    <lineage>
        <taxon>Eukaryota</taxon>
        <taxon>Viridiplantae</taxon>
        <taxon>Streptophyta</taxon>
        <taxon>Embryophyta</taxon>
        <taxon>Tracheophyta</taxon>
        <taxon>Spermatophyta</taxon>
        <taxon>Magnoliopsida</taxon>
        <taxon>eudicotyledons</taxon>
        <taxon>Gunneridae</taxon>
        <taxon>Pentapetalae</taxon>
        <taxon>rosids</taxon>
        <taxon>fabids</taxon>
        <taxon>Fabales</taxon>
        <taxon>Fabaceae</taxon>
        <taxon>Cercidoideae</taxon>
        <taxon>Cercideae</taxon>
        <taxon>Bauhiniinae</taxon>
        <taxon>Bauhinia</taxon>
    </lineage>
</organism>
<comment type="caution">
    <text evidence="1">The sequence shown here is derived from an EMBL/GenBank/DDBJ whole genome shotgun (WGS) entry which is preliminary data.</text>
</comment>
<evidence type="ECO:0000313" key="2">
    <source>
        <dbReference type="Proteomes" id="UP000828941"/>
    </source>
</evidence>
<reference evidence="1 2" key="1">
    <citation type="journal article" date="2022" name="DNA Res.">
        <title>Chromosomal-level genome assembly of the orchid tree Bauhinia variegata (Leguminosae; Cercidoideae) supports the allotetraploid origin hypothesis of Bauhinia.</title>
        <authorList>
            <person name="Zhong Y."/>
            <person name="Chen Y."/>
            <person name="Zheng D."/>
            <person name="Pang J."/>
            <person name="Liu Y."/>
            <person name="Luo S."/>
            <person name="Meng S."/>
            <person name="Qian L."/>
            <person name="Wei D."/>
            <person name="Dai S."/>
            <person name="Zhou R."/>
        </authorList>
    </citation>
    <scope>NUCLEOTIDE SEQUENCE [LARGE SCALE GENOMIC DNA]</scope>
    <source>
        <strain evidence="1">BV-YZ2020</strain>
    </source>
</reference>
<evidence type="ECO:0000313" key="1">
    <source>
        <dbReference type="EMBL" id="KAI4335804.1"/>
    </source>
</evidence>
<gene>
    <name evidence="1" type="ORF">L6164_014413</name>
</gene>
<dbReference type="EMBL" id="CM039431">
    <property type="protein sequence ID" value="KAI4335804.1"/>
    <property type="molecule type" value="Genomic_DNA"/>
</dbReference>
<dbReference type="Proteomes" id="UP000828941">
    <property type="component" value="Chromosome 6"/>
</dbReference>
<protein>
    <submittedName>
        <fullName evidence="1">Uncharacterized protein</fullName>
    </submittedName>
</protein>
<accession>A0ACB9NHH5</accession>
<name>A0ACB9NHH5_BAUVA</name>
<proteinExistence type="predicted"/>
<keyword evidence="2" id="KW-1185">Reference proteome</keyword>
<sequence length="480" mass="52774">MVKNFKAELGTWNFEREAGVPARRPFRPFACISSSDLGLKAPNRCLLLGCRNSTALKFIMVATAATSAFLPVASSSPDTGAKATKVGGGSANLGGSKLNPASSRGLQVKANAQAPPKINGTSVVKPVEGVKHDDVLPSSVASAPRTFINQLPDWSMLLAAITTIFLAAEKQWMMLDWKPRRSDMLIDPFGIGKIVQDGLVFRQNFSIRSYEIGADRTASIETLMNHLQETALNHVKTAGLLGDGFGSTPEMCKKNLIWVVARMQVVVDRYPTWGDVVQVDTWVSASGKNGMRRDWLVRDCKTGETLTRASSVWVMMNKLTRKLSKIPEEVRGEIESYFVDSCPVVDEDNRKLPKLDDDTADYIRSGLTPKWSDLDVNQHVNNVKYIGWILESAPQSILESHELVSMTLEYRRECGRDSVLQSLTAVSGADVGDLTHSGQVECKHLLRLEDGAEIVRGRTEWRPKQANNFGVVNLVPAEST</sequence>